<evidence type="ECO:0000313" key="2">
    <source>
        <dbReference type="Proteomes" id="UP000281553"/>
    </source>
</evidence>
<gene>
    <name evidence="1" type="ORF">DILT_LOCUS2060</name>
</gene>
<keyword evidence="2" id="KW-1185">Reference proteome</keyword>
<dbReference type="Proteomes" id="UP000281553">
    <property type="component" value="Unassembled WGS sequence"/>
</dbReference>
<sequence length="146" mass="16153">PPPYFFENPFPAQGYHPSTPTVLPHITPEEQRSENYVAPFHPAPDQQPDFGLKSNYGTQSPYSSVYQPRSAFDTCDRNAVCNIEVGDDVANLETAVCYSSPFPPSGGLYGQPELNSVHNYPTVPKCAISENALEGYNWQVLFPAVR</sequence>
<dbReference type="EMBL" id="UYRU01020021">
    <property type="protein sequence ID" value="VDK54932.1"/>
    <property type="molecule type" value="Genomic_DNA"/>
</dbReference>
<reference evidence="1 2" key="1">
    <citation type="submission" date="2018-11" db="EMBL/GenBank/DDBJ databases">
        <authorList>
            <consortium name="Pathogen Informatics"/>
        </authorList>
    </citation>
    <scope>NUCLEOTIDE SEQUENCE [LARGE SCALE GENOMIC DNA]</scope>
</reference>
<feature type="non-terminal residue" evidence="1">
    <location>
        <position position="1"/>
    </location>
</feature>
<evidence type="ECO:0000313" key="1">
    <source>
        <dbReference type="EMBL" id="VDK54932.1"/>
    </source>
</evidence>
<organism evidence="1 2">
    <name type="scientific">Dibothriocephalus latus</name>
    <name type="common">Fish tapeworm</name>
    <name type="synonym">Diphyllobothrium latum</name>
    <dbReference type="NCBI Taxonomy" id="60516"/>
    <lineage>
        <taxon>Eukaryota</taxon>
        <taxon>Metazoa</taxon>
        <taxon>Spiralia</taxon>
        <taxon>Lophotrochozoa</taxon>
        <taxon>Platyhelminthes</taxon>
        <taxon>Cestoda</taxon>
        <taxon>Eucestoda</taxon>
        <taxon>Diphyllobothriidea</taxon>
        <taxon>Diphyllobothriidae</taxon>
        <taxon>Dibothriocephalus</taxon>
    </lineage>
</organism>
<protein>
    <submittedName>
        <fullName evidence="1">Uncharacterized protein</fullName>
    </submittedName>
</protein>
<accession>A0A3P6QWV0</accession>
<proteinExistence type="predicted"/>
<name>A0A3P6QWV0_DIBLA</name>
<dbReference type="AlphaFoldDB" id="A0A3P6QWV0"/>